<accession>A0A9D4P582</accession>
<dbReference type="AlphaFoldDB" id="A0A9D4P582"/>
<name>A0A9D4P582_DERFA</name>
<reference evidence="2" key="2">
    <citation type="journal article" date="2021" name="World Allergy Organ. J.">
        <title>Chromosome-level assembly of Dermatophagoides farinae genome and transcriptome reveals two novel allergens Der f 37 and Der f 39.</title>
        <authorList>
            <person name="Chen J."/>
            <person name="Cai Z."/>
            <person name="Fan D."/>
            <person name="Hu J."/>
            <person name="Hou Y."/>
            <person name="He Y."/>
            <person name="Zhang Z."/>
            <person name="Zhao Z."/>
            <person name="Gao P."/>
            <person name="Hu W."/>
            <person name="Sun J."/>
            <person name="Li J."/>
            <person name="Ji K."/>
        </authorList>
    </citation>
    <scope>NUCLEOTIDE SEQUENCE</scope>
    <source>
        <strain evidence="2">JKM2019</strain>
    </source>
</reference>
<gene>
    <name evidence="2" type="ORF">HUG17_0029</name>
</gene>
<comment type="caution">
    <text evidence="2">The sequence shown here is derived from an EMBL/GenBank/DDBJ whole genome shotgun (WGS) entry which is preliminary data.</text>
</comment>
<feature type="region of interest" description="Disordered" evidence="1">
    <location>
        <begin position="22"/>
        <end position="84"/>
    </location>
</feature>
<feature type="compositionally biased region" description="Polar residues" evidence="1">
    <location>
        <begin position="22"/>
        <end position="36"/>
    </location>
</feature>
<evidence type="ECO:0000313" key="2">
    <source>
        <dbReference type="EMBL" id="KAH7644491.1"/>
    </source>
</evidence>
<proteinExistence type="predicted"/>
<organism evidence="2">
    <name type="scientific">Dermatophagoides farinae</name>
    <name type="common">American house dust mite</name>
    <dbReference type="NCBI Taxonomy" id="6954"/>
    <lineage>
        <taxon>Eukaryota</taxon>
        <taxon>Metazoa</taxon>
        <taxon>Ecdysozoa</taxon>
        <taxon>Arthropoda</taxon>
        <taxon>Chelicerata</taxon>
        <taxon>Arachnida</taxon>
        <taxon>Acari</taxon>
        <taxon>Acariformes</taxon>
        <taxon>Sarcoptiformes</taxon>
        <taxon>Astigmata</taxon>
        <taxon>Psoroptidia</taxon>
        <taxon>Analgoidea</taxon>
        <taxon>Pyroglyphidae</taxon>
        <taxon>Dermatophagoidinae</taxon>
        <taxon>Dermatophagoides</taxon>
    </lineage>
</organism>
<dbReference type="Proteomes" id="UP000828236">
    <property type="component" value="Unassembled WGS sequence"/>
</dbReference>
<reference evidence="2" key="1">
    <citation type="submission" date="2020-06" db="EMBL/GenBank/DDBJ databases">
        <authorList>
            <person name="Ji K."/>
            <person name="Li J."/>
        </authorList>
    </citation>
    <scope>NUCLEOTIDE SEQUENCE</scope>
    <source>
        <strain evidence="2">JKM2019</strain>
        <tissue evidence="2">Whole body</tissue>
    </source>
</reference>
<dbReference type="EMBL" id="SDOV01000001">
    <property type="protein sequence ID" value="KAH7644491.1"/>
    <property type="molecule type" value="Genomic_DNA"/>
</dbReference>
<evidence type="ECO:0000256" key="1">
    <source>
        <dbReference type="SAM" id="MobiDB-lite"/>
    </source>
</evidence>
<sequence length="84" mass="10144">MDEFFEIREEERAKLISEQNQLISELNRRQQPTTVDPNHHRRQQPTTVDPNHRRRQQPTTVDPNHRRQQQQIVDPDLSHSEMVV</sequence>
<protein>
    <submittedName>
        <fullName evidence="2">Uncharacterized protein</fullName>
    </submittedName>
</protein>